<dbReference type="InParanoid" id="Q7UXS8"/>
<dbReference type="EMBL" id="BX294134">
    <property type="protein sequence ID" value="CAD71925.1"/>
    <property type="molecule type" value="Genomic_DNA"/>
</dbReference>
<dbReference type="KEGG" id="rba:RB1144"/>
<keyword evidence="2" id="KW-1185">Reference proteome</keyword>
<protein>
    <submittedName>
        <fullName evidence="1">Uncharacterized protein</fullName>
    </submittedName>
</protein>
<dbReference type="Proteomes" id="UP000001025">
    <property type="component" value="Chromosome"/>
</dbReference>
<proteinExistence type="predicted"/>
<sequence length="61" mass="6988">MQDPGFHLSLFVQDTLNSFQTHRSWVGVTAGDSVSLANNPRTFRTQATRFAAHFNHRETPW</sequence>
<organism evidence="1 2">
    <name type="scientific">Rhodopirellula baltica (strain DSM 10527 / NCIMB 13988 / SH1)</name>
    <dbReference type="NCBI Taxonomy" id="243090"/>
    <lineage>
        <taxon>Bacteria</taxon>
        <taxon>Pseudomonadati</taxon>
        <taxon>Planctomycetota</taxon>
        <taxon>Planctomycetia</taxon>
        <taxon>Pirellulales</taxon>
        <taxon>Pirellulaceae</taxon>
        <taxon>Rhodopirellula</taxon>
    </lineage>
</organism>
<reference evidence="1 2" key="1">
    <citation type="journal article" date="2003" name="Proc. Natl. Acad. Sci. U.S.A.">
        <title>Complete genome sequence of the marine planctomycete Pirellula sp. strain 1.</title>
        <authorList>
            <person name="Gloeckner F.O."/>
            <person name="Kube M."/>
            <person name="Bauer M."/>
            <person name="Teeling H."/>
            <person name="Lombardot T."/>
            <person name="Ludwig W."/>
            <person name="Gade D."/>
            <person name="Beck A."/>
            <person name="Borzym K."/>
            <person name="Heitmann K."/>
            <person name="Rabus R."/>
            <person name="Schlesner H."/>
            <person name="Amann R."/>
            <person name="Reinhardt R."/>
        </authorList>
    </citation>
    <scope>NUCLEOTIDE SEQUENCE [LARGE SCALE GENOMIC DNA]</scope>
    <source>
        <strain evidence="2">DSM 10527 / NCIMB 13988 / SH1</strain>
    </source>
</reference>
<evidence type="ECO:0000313" key="2">
    <source>
        <dbReference type="Proteomes" id="UP000001025"/>
    </source>
</evidence>
<dbReference type="AlphaFoldDB" id="Q7UXS8"/>
<name>Q7UXS8_RHOBA</name>
<dbReference type="EnsemblBacteria" id="CAD71925">
    <property type="protein sequence ID" value="CAD71925"/>
    <property type="gene ID" value="RB1144"/>
</dbReference>
<dbReference type="HOGENOM" id="CLU_2919696_0_0_0"/>
<evidence type="ECO:0000313" key="1">
    <source>
        <dbReference type="EMBL" id="CAD71925.1"/>
    </source>
</evidence>
<gene>
    <name evidence="1" type="ordered locus">RB1144</name>
</gene>
<accession>Q7UXS8</accession>